<keyword evidence="4" id="KW-1185">Reference proteome</keyword>
<dbReference type="PANTHER" id="PTHR35528">
    <property type="entry name" value="BLL1675 PROTEIN"/>
    <property type="match status" value="1"/>
</dbReference>
<dbReference type="Proteomes" id="UP000502004">
    <property type="component" value="Chromosome"/>
</dbReference>
<keyword evidence="1" id="KW-1133">Transmembrane helix</keyword>
<evidence type="ECO:0000256" key="1">
    <source>
        <dbReference type="SAM" id="Phobius"/>
    </source>
</evidence>
<feature type="domain" description="DDE" evidence="2">
    <location>
        <begin position="2"/>
        <end position="84"/>
    </location>
</feature>
<evidence type="ECO:0000313" key="3">
    <source>
        <dbReference type="EMBL" id="QIV95339.1"/>
    </source>
</evidence>
<dbReference type="InterPro" id="IPR032874">
    <property type="entry name" value="DDE_dom"/>
</dbReference>
<dbReference type="EMBL" id="CP038241">
    <property type="protein sequence ID" value="QIV95339.1"/>
    <property type="molecule type" value="Genomic_DNA"/>
</dbReference>
<proteinExistence type="predicted"/>
<evidence type="ECO:0000259" key="2">
    <source>
        <dbReference type="Pfam" id="PF13610"/>
    </source>
</evidence>
<feature type="transmembrane region" description="Helical" evidence="1">
    <location>
        <begin position="38"/>
        <end position="55"/>
    </location>
</feature>
<accession>A0AAE7CQG8</accession>
<protein>
    <submittedName>
        <fullName evidence="3">DDE domain-containing protein</fullName>
    </submittedName>
</protein>
<name>A0AAE7CQG8_9GAMM</name>
<dbReference type="PANTHER" id="PTHR35528:SF3">
    <property type="entry name" value="BLL1675 PROTEIN"/>
    <property type="match status" value="1"/>
</dbReference>
<keyword evidence="1" id="KW-0812">Transmembrane</keyword>
<gene>
    <name evidence="3" type="ORF">E4K63_00185</name>
</gene>
<dbReference type="KEGG" id="aii:E4K63_00185"/>
<evidence type="ECO:0000313" key="4">
    <source>
        <dbReference type="Proteomes" id="UP000502004"/>
    </source>
</evidence>
<dbReference type="AlphaFoldDB" id="A0AAE7CQG8"/>
<sequence>MLSAKRDKKAADKFFKETIGKHGLPEKVNVDKSGANEAALLTINIFLFLLGIWLTNGIEIRQNKYLNNLIEQDHRNIKRLTRPMLPRF</sequence>
<dbReference type="Pfam" id="PF13610">
    <property type="entry name" value="DDE_Tnp_IS240"/>
    <property type="match status" value="1"/>
</dbReference>
<organism evidence="3 4">
    <name type="scientific">Allofrancisella inopinata</name>
    <dbReference type="NCBI Taxonomy" id="1085647"/>
    <lineage>
        <taxon>Bacteria</taxon>
        <taxon>Pseudomonadati</taxon>
        <taxon>Pseudomonadota</taxon>
        <taxon>Gammaproteobacteria</taxon>
        <taxon>Thiotrichales</taxon>
        <taxon>Francisellaceae</taxon>
        <taxon>Allofrancisella</taxon>
    </lineage>
</organism>
<keyword evidence="1" id="KW-0472">Membrane</keyword>
<dbReference type="InterPro" id="IPR052183">
    <property type="entry name" value="IS_Transposase"/>
</dbReference>
<reference evidence="3 4" key="1">
    <citation type="submission" date="2019-03" db="EMBL/GenBank/DDBJ databases">
        <title>Complete Genome Sequence of Allofrancisella inopinata Strain SYSU YG23 Isolated from Water-Cooling Systems in China.</title>
        <authorList>
            <person name="Ohrman C."/>
            <person name="Uneklint I."/>
            <person name="Sjodin A."/>
        </authorList>
    </citation>
    <scope>NUCLEOTIDE SEQUENCE [LARGE SCALE GENOMIC DNA]</scope>
    <source>
        <strain evidence="3 4">SYSU YG23</strain>
    </source>
</reference>